<dbReference type="InterPro" id="IPR051201">
    <property type="entry name" value="Chloro_Bact_Ser_Proteases"/>
</dbReference>
<dbReference type="Proteomes" id="UP000739538">
    <property type="component" value="Unassembled WGS sequence"/>
</dbReference>
<dbReference type="GO" id="GO:0006508">
    <property type="term" value="P:proteolysis"/>
    <property type="evidence" value="ECO:0007669"/>
    <property type="project" value="UniProtKB-KW"/>
</dbReference>
<gene>
    <name evidence="4" type="ORF">KDA27_27115</name>
</gene>
<dbReference type="Gene3D" id="2.40.10.120">
    <property type="match status" value="1"/>
</dbReference>
<sequence length="254" mass="26442">EAGTRSRGWLNEEETGSRSKGPKEGSREWCALKRSPTQMTAGQGTRACFGTSSTSAGTGFLLEGEGIVVTANHVVAGAHTIMVRFPDHDWVQASIASQSPRNDLATLRVEPPTDTRGLHLGSSSVVHTGAAVYTVGYPVVSVLGDEPKYTDGVISSMTGLQGDHALFQITVPIQPGNSGGPLISADGTVIGVIVSSAAVASFYSLTESLPQNVNWAVKSDYVTPLLGESAVSGSEQRSIVEVVSAVCQIRATKG</sequence>
<dbReference type="AlphaFoldDB" id="A0A956NLQ3"/>
<protein>
    <submittedName>
        <fullName evidence="4">Trypsin-like peptidase domain-containing protein</fullName>
    </submittedName>
</protein>
<dbReference type="EMBL" id="JAGQHS010000366">
    <property type="protein sequence ID" value="MCA9759495.1"/>
    <property type="molecule type" value="Genomic_DNA"/>
</dbReference>
<reference evidence="4" key="1">
    <citation type="submission" date="2020-04" db="EMBL/GenBank/DDBJ databases">
        <authorList>
            <person name="Zhang T."/>
        </authorList>
    </citation>
    <scope>NUCLEOTIDE SEQUENCE</scope>
    <source>
        <strain evidence="4">HKST-UBA02</strain>
    </source>
</reference>
<evidence type="ECO:0000256" key="2">
    <source>
        <dbReference type="ARBA" id="ARBA00022801"/>
    </source>
</evidence>
<reference evidence="4" key="2">
    <citation type="journal article" date="2021" name="Microbiome">
        <title>Successional dynamics and alternative stable states in a saline activated sludge microbial community over 9 years.</title>
        <authorList>
            <person name="Wang Y."/>
            <person name="Ye J."/>
            <person name="Ju F."/>
            <person name="Liu L."/>
            <person name="Boyd J.A."/>
            <person name="Deng Y."/>
            <person name="Parks D.H."/>
            <person name="Jiang X."/>
            <person name="Yin X."/>
            <person name="Woodcroft B.J."/>
            <person name="Tyson G.W."/>
            <person name="Hugenholtz P."/>
            <person name="Polz M.F."/>
            <person name="Zhang T."/>
        </authorList>
    </citation>
    <scope>NUCLEOTIDE SEQUENCE</scope>
    <source>
        <strain evidence="4">HKST-UBA02</strain>
    </source>
</reference>
<evidence type="ECO:0000313" key="5">
    <source>
        <dbReference type="Proteomes" id="UP000739538"/>
    </source>
</evidence>
<dbReference type="PRINTS" id="PR00834">
    <property type="entry name" value="PROTEASES2C"/>
</dbReference>
<name>A0A956NLQ3_UNCEI</name>
<keyword evidence="2" id="KW-0378">Hydrolase</keyword>
<keyword evidence="1" id="KW-0645">Protease</keyword>
<dbReference type="PANTHER" id="PTHR43343">
    <property type="entry name" value="PEPTIDASE S12"/>
    <property type="match status" value="1"/>
</dbReference>
<evidence type="ECO:0000313" key="4">
    <source>
        <dbReference type="EMBL" id="MCA9759495.1"/>
    </source>
</evidence>
<evidence type="ECO:0000256" key="1">
    <source>
        <dbReference type="ARBA" id="ARBA00022670"/>
    </source>
</evidence>
<accession>A0A956NLQ3</accession>
<dbReference type="InterPro" id="IPR001940">
    <property type="entry name" value="Peptidase_S1C"/>
</dbReference>
<feature type="compositionally biased region" description="Basic and acidic residues" evidence="3">
    <location>
        <begin position="15"/>
        <end position="29"/>
    </location>
</feature>
<evidence type="ECO:0000256" key="3">
    <source>
        <dbReference type="SAM" id="MobiDB-lite"/>
    </source>
</evidence>
<feature type="region of interest" description="Disordered" evidence="3">
    <location>
        <begin position="1"/>
        <end position="29"/>
    </location>
</feature>
<feature type="non-terminal residue" evidence="4">
    <location>
        <position position="1"/>
    </location>
</feature>
<dbReference type="GO" id="GO:0004252">
    <property type="term" value="F:serine-type endopeptidase activity"/>
    <property type="evidence" value="ECO:0007669"/>
    <property type="project" value="InterPro"/>
</dbReference>
<dbReference type="InterPro" id="IPR009003">
    <property type="entry name" value="Peptidase_S1_PA"/>
</dbReference>
<dbReference type="SUPFAM" id="SSF50494">
    <property type="entry name" value="Trypsin-like serine proteases"/>
    <property type="match status" value="1"/>
</dbReference>
<dbReference type="Pfam" id="PF13365">
    <property type="entry name" value="Trypsin_2"/>
    <property type="match status" value="1"/>
</dbReference>
<comment type="caution">
    <text evidence="4">The sequence shown here is derived from an EMBL/GenBank/DDBJ whole genome shotgun (WGS) entry which is preliminary data.</text>
</comment>
<proteinExistence type="predicted"/>
<dbReference type="PANTHER" id="PTHR43343:SF3">
    <property type="entry name" value="PROTEASE DO-LIKE 8, CHLOROPLASTIC"/>
    <property type="match status" value="1"/>
</dbReference>
<organism evidence="4 5">
    <name type="scientific">Eiseniibacteriota bacterium</name>
    <dbReference type="NCBI Taxonomy" id="2212470"/>
    <lineage>
        <taxon>Bacteria</taxon>
        <taxon>Candidatus Eiseniibacteriota</taxon>
    </lineage>
</organism>